<dbReference type="AlphaFoldDB" id="A0A194XAJ0"/>
<keyword evidence="2" id="KW-1185">Reference proteome</keyword>
<reference evidence="1 2" key="1">
    <citation type="submission" date="2015-10" db="EMBL/GenBank/DDBJ databases">
        <title>Full genome of DAOMC 229536 Phialocephala scopiformis, a fungal endophyte of spruce producing the potent anti-insectan compound rugulosin.</title>
        <authorList>
            <consortium name="DOE Joint Genome Institute"/>
            <person name="Walker A.K."/>
            <person name="Frasz S.L."/>
            <person name="Seifert K.A."/>
            <person name="Miller J.D."/>
            <person name="Mondo S.J."/>
            <person name="Labutti K."/>
            <person name="Lipzen A."/>
            <person name="Dockter R."/>
            <person name="Kennedy M."/>
            <person name="Grigoriev I.V."/>
            <person name="Spatafora J.W."/>
        </authorList>
    </citation>
    <scope>NUCLEOTIDE SEQUENCE [LARGE SCALE GENOMIC DNA]</scope>
    <source>
        <strain evidence="1 2">CBS 120377</strain>
    </source>
</reference>
<organism evidence="1 2">
    <name type="scientific">Mollisia scopiformis</name>
    <name type="common">Conifer needle endophyte fungus</name>
    <name type="synonym">Phialocephala scopiformis</name>
    <dbReference type="NCBI Taxonomy" id="149040"/>
    <lineage>
        <taxon>Eukaryota</taxon>
        <taxon>Fungi</taxon>
        <taxon>Dikarya</taxon>
        <taxon>Ascomycota</taxon>
        <taxon>Pezizomycotina</taxon>
        <taxon>Leotiomycetes</taxon>
        <taxon>Helotiales</taxon>
        <taxon>Mollisiaceae</taxon>
        <taxon>Mollisia</taxon>
    </lineage>
</organism>
<feature type="non-terminal residue" evidence="1">
    <location>
        <position position="1"/>
    </location>
</feature>
<dbReference type="Proteomes" id="UP000070700">
    <property type="component" value="Unassembled WGS sequence"/>
</dbReference>
<dbReference type="RefSeq" id="XP_018071132.1">
    <property type="nucleotide sequence ID" value="XM_018209327.1"/>
</dbReference>
<gene>
    <name evidence="1" type="ORF">LY89DRAFT_585563</name>
</gene>
<proteinExistence type="predicted"/>
<evidence type="ECO:0000313" key="1">
    <source>
        <dbReference type="EMBL" id="KUJ16777.1"/>
    </source>
</evidence>
<dbReference type="InParanoid" id="A0A194XAJ0"/>
<accession>A0A194XAJ0</accession>
<sequence length="206" mass="23893">FNVSRMVREERAGIVRSPTENRRYLSNSHSRAAARTIEDLHPSLNCVLFWKDLPGDITEKEIIDQIDTGAVFSVHIRPGVPPLHPFPAANIAFMRHDGATAFLSKVRDNSLWLRGAQIDSANVTWNQHGQLDYENQDRSRVIEIKGPKKFMNWPVWDDFMKSCTKYQLCYHRFRPCPDDDYQRILEVAFARVDAQAEAIYYAIRKQ</sequence>
<dbReference type="GeneID" id="28819053"/>
<name>A0A194XAJ0_MOLSC</name>
<dbReference type="OrthoDB" id="3508416at2759"/>
<dbReference type="EMBL" id="KQ947415">
    <property type="protein sequence ID" value="KUJ16777.1"/>
    <property type="molecule type" value="Genomic_DNA"/>
</dbReference>
<evidence type="ECO:0000313" key="2">
    <source>
        <dbReference type="Proteomes" id="UP000070700"/>
    </source>
</evidence>
<dbReference type="KEGG" id="psco:LY89DRAFT_585563"/>
<protein>
    <submittedName>
        <fullName evidence="1">Uncharacterized protein</fullName>
    </submittedName>
</protein>